<dbReference type="Proteomes" id="UP000181956">
    <property type="component" value="Chromosome I"/>
</dbReference>
<dbReference type="InterPro" id="IPR021243">
    <property type="entry name" value="DUF2804"/>
</dbReference>
<proteinExistence type="predicted"/>
<dbReference type="Pfam" id="PF10974">
    <property type="entry name" value="DUF2804"/>
    <property type="match status" value="1"/>
</dbReference>
<accession>A0A1H1LUA9</accession>
<gene>
    <name evidence="1" type="ORF">SAMN04489834_0219</name>
</gene>
<dbReference type="EMBL" id="LT629742">
    <property type="protein sequence ID" value="SDR78027.1"/>
    <property type="molecule type" value="Genomic_DNA"/>
</dbReference>
<evidence type="ECO:0008006" key="3">
    <source>
        <dbReference type="Google" id="ProtNLM"/>
    </source>
</evidence>
<sequence>MTRTQTTTEREITASVSLCLPNGRLNPAAVGWVRHPLIDTDRIGRGSYGWGRNKRWEYWAVTSPTHIVSITVSSLDYASLHQLWVRDRATGEEIDLVAISPLTGSATLPGTLGTGPARARSKALTIDIDEMHADEMNAGEMNAGEMNAGELDAASGAPAADTGGTRLRAASARVSIDIVAERPAGQEGMGVVVPWGERLFQYTVKDVARPARGSVTIDGVRHELPAGDSWATLDHGRGRWPYSMTWNWGAASGVVDGKRIGLQLGGKWTAGTGSTENSLAVDGRLTKYGDELVWEYSTSDFLAPWRIRGEHLDLVFTPEFDRSSQTNMLVVGSETHQCFGSYSGTATDETGAVLRVDGVYGWAEHVHNRW</sequence>
<dbReference type="OrthoDB" id="9762066at2"/>
<dbReference type="PANTHER" id="PTHR35868">
    <property type="entry name" value="DUF2804 DOMAIN-CONTAINING PROTEIN-RELATED"/>
    <property type="match status" value="1"/>
</dbReference>
<name>A0A1H1LUA9_9MICO</name>
<keyword evidence="2" id="KW-1185">Reference proteome</keyword>
<evidence type="ECO:0000313" key="2">
    <source>
        <dbReference type="Proteomes" id="UP000181956"/>
    </source>
</evidence>
<dbReference type="AlphaFoldDB" id="A0A1H1LUA9"/>
<dbReference type="PANTHER" id="PTHR35868:SF3">
    <property type="entry name" value="DUF2804 DOMAIN-CONTAINING PROTEIN"/>
    <property type="match status" value="1"/>
</dbReference>
<evidence type="ECO:0000313" key="1">
    <source>
        <dbReference type="EMBL" id="SDR78027.1"/>
    </source>
</evidence>
<reference evidence="2" key="1">
    <citation type="submission" date="2016-10" db="EMBL/GenBank/DDBJ databases">
        <authorList>
            <person name="Varghese N."/>
            <person name="Submissions S."/>
        </authorList>
    </citation>
    <scope>NUCLEOTIDE SEQUENCE [LARGE SCALE GENOMIC DNA]</scope>
    <source>
        <strain evidence="2">DSM 21772</strain>
    </source>
</reference>
<dbReference type="STRING" id="412690.SAMN04489834_0219"/>
<protein>
    <recommendedName>
        <fullName evidence="3">Glycosyl hydrolase family 2</fullName>
    </recommendedName>
</protein>
<dbReference type="RefSeq" id="WP_083362401.1">
    <property type="nucleotide sequence ID" value="NZ_LT629742.1"/>
</dbReference>
<organism evidence="1 2">
    <name type="scientific">Microterricola viridarii</name>
    <dbReference type="NCBI Taxonomy" id="412690"/>
    <lineage>
        <taxon>Bacteria</taxon>
        <taxon>Bacillati</taxon>
        <taxon>Actinomycetota</taxon>
        <taxon>Actinomycetes</taxon>
        <taxon>Micrococcales</taxon>
        <taxon>Microbacteriaceae</taxon>
        <taxon>Microterricola</taxon>
    </lineage>
</organism>